<gene>
    <name evidence="2" type="ORF">NCTC9128_07198</name>
</gene>
<evidence type="ECO:0000313" key="3">
    <source>
        <dbReference type="Proteomes" id="UP000251088"/>
    </source>
</evidence>
<name>A0A2X3F5A1_KLEPN</name>
<dbReference type="AlphaFoldDB" id="A0A2X3F5A1"/>
<organism evidence="2 3">
    <name type="scientific">Klebsiella pneumoniae</name>
    <dbReference type="NCBI Taxonomy" id="573"/>
    <lineage>
        <taxon>Bacteria</taxon>
        <taxon>Pseudomonadati</taxon>
        <taxon>Pseudomonadota</taxon>
        <taxon>Gammaproteobacteria</taxon>
        <taxon>Enterobacterales</taxon>
        <taxon>Enterobacteriaceae</taxon>
        <taxon>Klebsiella/Raoultella group</taxon>
        <taxon>Klebsiella</taxon>
        <taxon>Klebsiella pneumoniae complex</taxon>
    </lineage>
</organism>
<evidence type="ECO:0000313" key="2">
    <source>
        <dbReference type="EMBL" id="SQC41185.1"/>
    </source>
</evidence>
<sequence length="103" mass="11727">MLPVRCLAWDDRIETPEGCYAEVTEAHPLFNDIPGEWPWLLGYNEVEMHPEGKLLATVAGTGHPLLAVREYQQGRSLVWTSDMSAHWLPEEFAKWPRLSPAVD</sequence>
<proteinExistence type="predicted"/>
<dbReference type="SUPFAM" id="SSF52317">
    <property type="entry name" value="Class I glutamine amidotransferase-like"/>
    <property type="match status" value="1"/>
</dbReference>
<dbReference type="InterPro" id="IPR029062">
    <property type="entry name" value="Class_I_gatase-like"/>
</dbReference>
<reference evidence="2 3" key="1">
    <citation type="submission" date="2018-06" db="EMBL/GenBank/DDBJ databases">
        <authorList>
            <consortium name="Pathogen Informatics"/>
            <person name="Doyle S."/>
        </authorList>
    </citation>
    <scope>NUCLEOTIDE SEQUENCE [LARGE SCALE GENOMIC DNA]</scope>
    <source>
        <strain evidence="2 3">NCTC9128</strain>
    </source>
</reference>
<dbReference type="Proteomes" id="UP000251088">
    <property type="component" value="Unassembled WGS sequence"/>
</dbReference>
<dbReference type="Gene3D" id="3.40.50.880">
    <property type="match status" value="1"/>
</dbReference>
<dbReference type="InterPro" id="IPR010768">
    <property type="entry name" value="GATase1-like"/>
</dbReference>
<feature type="domain" description="Putative glutamine amidotransferase" evidence="1">
    <location>
        <begin position="2"/>
        <end position="96"/>
    </location>
</feature>
<accession>A0A2X3F5A1</accession>
<dbReference type="EMBL" id="UAWN01000016">
    <property type="protein sequence ID" value="SQC41185.1"/>
    <property type="molecule type" value="Genomic_DNA"/>
</dbReference>
<evidence type="ECO:0000259" key="1">
    <source>
        <dbReference type="Pfam" id="PF07090"/>
    </source>
</evidence>
<dbReference type="Pfam" id="PF07090">
    <property type="entry name" value="GATase1_like"/>
    <property type="match status" value="1"/>
</dbReference>
<protein>
    <submittedName>
        <fullName evidence="2">Uncharacterized membrane protein</fullName>
    </submittedName>
</protein>